<evidence type="ECO:0000313" key="15">
    <source>
        <dbReference type="Proteomes" id="UP000061704"/>
    </source>
</evidence>
<dbReference type="NCBIfam" id="NF041874">
    <property type="entry name" value="EPS_EpsC"/>
    <property type="match status" value="1"/>
</dbReference>
<keyword evidence="9" id="KW-0677">Repeat</keyword>
<evidence type="ECO:0000256" key="7">
    <source>
        <dbReference type="ARBA" id="ARBA00022605"/>
    </source>
</evidence>
<evidence type="ECO:0000256" key="12">
    <source>
        <dbReference type="ARBA" id="ARBA00049486"/>
    </source>
</evidence>
<evidence type="ECO:0000256" key="9">
    <source>
        <dbReference type="ARBA" id="ARBA00022737"/>
    </source>
</evidence>
<dbReference type="HOGENOM" id="CLU_051638_0_1_6"/>
<evidence type="ECO:0000256" key="10">
    <source>
        <dbReference type="ARBA" id="ARBA00023192"/>
    </source>
</evidence>
<keyword evidence="10" id="KW-0198">Cysteine biosynthesis</keyword>
<dbReference type="InterPro" id="IPR053376">
    <property type="entry name" value="Serine_acetyltransferase"/>
</dbReference>
<dbReference type="STRING" id="476281.ICMP_646"/>
<dbReference type="CDD" id="cd03354">
    <property type="entry name" value="LbH_SAT"/>
    <property type="match status" value="1"/>
</dbReference>
<dbReference type="SMART" id="SM00971">
    <property type="entry name" value="SATase_N"/>
    <property type="match status" value="1"/>
</dbReference>
<dbReference type="NCBIfam" id="NF008349">
    <property type="entry name" value="PRK11132.1"/>
    <property type="match status" value="1"/>
</dbReference>
<gene>
    <name evidence="14" type="primary">cysE</name>
    <name evidence="14" type="ORF">ICMP_646</name>
</gene>
<evidence type="ECO:0000256" key="4">
    <source>
        <dbReference type="ARBA" id="ARBA00013266"/>
    </source>
</evidence>
<evidence type="ECO:0000256" key="1">
    <source>
        <dbReference type="ARBA" id="ARBA00004496"/>
    </source>
</evidence>
<dbReference type="SUPFAM" id="SSF51161">
    <property type="entry name" value="Trimeric LpxA-like enzymes"/>
    <property type="match status" value="1"/>
</dbReference>
<evidence type="ECO:0000256" key="11">
    <source>
        <dbReference type="ARBA" id="ARBA00023315"/>
    </source>
</evidence>
<dbReference type="InterPro" id="IPR042122">
    <property type="entry name" value="Ser_AcTrfase_N_sf"/>
</dbReference>
<dbReference type="GO" id="GO:0005737">
    <property type="term" value="C:cytoplasm"/>
    <property type="evidence" value="ECO:0007669"/>
    <property type="project" value="UniProtKB-SubCell"/>
</dbReference>
<dbReference type="InterPro" id="IPR010493">
    <property type="entry name" value="Ser_AcTrfase_N"/>
</dbReference>
<dbReference type="AlphaFoldDB" id="C5WDR8"/>
<dbReference type="InterPro" id="IPR011004">
    <property type="entry name" value="Trimer_LpxA-like_sf"/>
</dbReference>
<comment type="catalytic activity">
    <reaction evidence="12">
        <text>L-serine + acetyl-CoA = O-acetyl-L-serine + CoA</text>
        <dbReference type="Rhea" id="RHEA:24560"/>
        <dbReference type="ChEBI" id="CHEBI:33384"/>
        <dbReference type="ChEBI" id="CHEBI:57287"/>
        <dbReference type="ChEBI" id="CHEBI:57288"/>
        <dbReference type="ChEBI" id="CHEBI:58340"/>
        <dbReference type="EC" id="2.3.1.30"/>
    </reaction>
</comment>
<dbReference type="Proteomes" id="UP000061704">
    <property type="component" value="Chromosome"/>
</dbReference>
<dbReference type="PROSITE" id="PS00101">
    <property type="entry name" value="HEXAPEP_TRANSFERASES"/>
    <property type="match status" value="1"/>
</dbReference>
<evidence type="ECO:0000256" key="5">
    <source>
        <dbReference type="ARBA" id="ARBA00018522"/>
    </source>
</evidence>
<keyword evidence="15" id="KW-1185">Reference proteome</keyword>
<dbReference type="Gene3D" id="1.10.3130.10">
    <property type="entry name" value="serine acetyltransferase, domain 1"/>
    <property type="match status" value="1"/>
</dbReference>
<evidence type="ECO:0000256" key="8">
    <source>
        <dbReference type="ARBA" id="ARBA00022679"/>
    </source>
</evidence>
<evidence type="ECO:0000313" key="14">
    <source>
        <dbReference type="EMBL" id="BAH83474.1"/>
    </source>
</evidence>
<dbReference type="InterPro" id="IPR045304">
    <property type="entry name" value="LbH_SAT"/>
</dbReference>
<dbReference type="FunFam" id="2.160.10.10:FF:000002">
    <property type="entry name" value="Serine acetyltransferase"/>
    <property type="match status" value="1"/>
</dbReference>
<proteinExistence type="inferred from homology"/>
<evidence type="ECO:0000259" key="13">
    <source>
        <dbReference type="SMART" id="SM00971"/>
    </source>
</evidence>
<dbReference type="GO" id="GO:0006535">
    <property type="term" value="P:cysteine biosynthetic process from serine"/>
    <property type="evidence" value="ECO:0007669"/>
    <property type="project" value="InterPro"/>
</dbReference>
<dbReference type="KEGG" id="icp:ICMP_646"/>
<feature type="domain" description="Serine acetyltransferase N-terminal" evidence="13">
    <location>
        <begin position="9"/>
        <end position="113"/>
    </location>
</feature>
<comment type="similarity">
    <text evidence="3">Belongs to the transferase hexapeptide repeat family.</text>
</comment>
<protein>
    <recommendedName>
        <fullName evidence="5">Serine acetyltransferase</fullName>
        <ecNumber evidence="4">2.3.1.30</ecNumber>
    </recommendedName>
</protein>
<dbReference type="EC" id="2.3.1.30" evidence="4"/>
<evidence type="ECO:0000256" key="2">
    <source>
        <dbReference type="ARBA" id="ARBA00004876"/>
    </source>
</evidence>
<dbReference type="InterPro" id="IPR001451">
    <property type="entry name" value="Hexapep"/>
</dbReference>
<evidence type="ECO:0000256" key="6">
    <source>
        <dbReference type="ARBA" id="ARBA00022490"/>
    </source>
</evidence>
<organism evidence="14 15">
    <name type="scientific">Candidatus Ishikawaella capsulata Mpkobe</name>
    <dbReference type="NCBI Taxonomy" id="476281"/>
    <lineage>
        <taxon>Bacteria</taxon>
        <taxon>Pseudomonadati</taxon>
        <taxon>Pseudomonadota</taxon>
        <taxon>Gammaproteobacteria</taxon>
        <taxon>Enterobacterales</taxon>
        <taxon>Enterobacteriaceae</taxon>
        <taxon>Candidatus Ishikawella</taxon>
    </lineage>
</organism>
<dbReference type="EMBL" id="AP010872">
    <property type="protein sequence ID" value="BAH83474.1"/>
    <property type="molecule type" value="Genomic_DNA"/>
</dbReference>
<dbReference type="InterPro" id="IPR018357">
    <property type="entry name" value="Hexapep_transf_CS"/>
</dbReference>
<dbReference type="Pfam" id="PF06426">
    <property type="entry name" value="SATase_N"/>
    <property type="match status" value="1"/>
</dbReference>
<dbReference type="PANTHER" id="PTHR42811">
    <property type="entry name" value="SERINE ACETYLTRANSFERASE"/>
    <property type="match status" value="1"/>
</dbReference>
<keyword evidence="7" id="KW-0028">Amino-acid biosynthesis</keyword>
<comment type="subcellular location">
    <subcellularLocation>
        <location evidence="1">Cytoplasm</location>
    </subcellularLocation>
</comment>
<dbReference type="GO" id="GO:0009001">
    <property type="term" value="F:serine O-acetyltransferase activity"/>
    <property type="evidence" value="ECO:0007669"/>
    <property type="project" value="UniProtKB-EC"/>
</dbReference>
<dbReference type="UniPathway" id="UPA00136">
    <property type="reaction ID" value="UER00199"/>
</dbReference>
<name>C5WDR8_9ENTR</name>
<keyword evidence="11" id="KW-0012">Acyltransferase</keyword>
<sequence length="250" mass="27158">MSKEELELIWYQIKSEARSLSDCEPVLASFYHNTVLNHINLASALNYILTNKLANFSIPSLEIYNLIEETYIQNPSIIESAAYDIQAVYKRDPVVEQYSVPLLYFKGFHALQFYRIGNCLWKKGRNSLAIYLQNLVSTFLAIDIHPASQIGHGVMLDHATGIVIGETSIVENNVSILQSVTLGGTGKVGGNRHPKICQGAMIGAGAKILGNIEIGCGAKIGAGSVVLHSIPAYATAAGIPARIIPNCMEN</sequence>
<keyword evidence="8 14" id="KW-0808">Transferase</keyword>
<dbReference type="Pfam" id="PF00132">
    <property type="entry name" value="Hexapep"/>
    <property type="match status" value="1"/>
</dbReference>
<accession>C5WDR8</accession>
<comment type="pathway">
    <text evidence="2">Amino-acid biosynthesis; L-cysteine biosynthesis; L-cysteine from L-serine: step 1/2.</text>
</comment>
<reference evidence="14 15" key="1">
    <citation type="journal article" date="2011" name="Genome Biol. Evol.">
        <title>Reductive evolution of bacterial genome in insect gut environment.</title>
        <authorList>
            <person name="Nikoh N."/>
            <person name="Hosokawa T."/>
            <person name="Ohshima K."/>
            <person name="Hattori M."/>
            <person name="Fukatsu T."/>
        </authorList>
    </citation>
    <scope>NUCLEOTIDE SEQUENCE [LARGE SCALE GENOMIC DNA]</scope>
    <source>
        <strain evidence="14 15">Mpkobe</strain>
    </source>
</reference>
<dbReference type="FunFam" id="1.10.3130.10:FF:000001">
    <property type="entry name" value="Acetyltransferase"/>
    <property type="match status" value="1"/>
</dbReference>
<dbReference type="NCBIfam" id="TIGR01172">
    <property type="entry name" value="cysE"/>
    <property type="match status" value="1"/>
</dbReference>
<evidence type="ECO:0000256" key="3">
    <source>
        <dbReference type="ARBA" id="ARBA00007274"/>
    </source>
</evidence>
<dbReference type="Gene3D" id="2.160.10.10">
    <property type="entry name" value="Hexapeptide repeat proteins"/>
    <property type="match status" value="1"/>
</dbReference>
<dbReference type="OrthoDB" id="9801456at2"/>
<dbReference type="InterPro" id="IPR005881">
    <property type="entry name" value="Ser_O-AcTrfase"/>
</dbReference>
<keyword evidence="6" id="KW-0963">Cytoplasm</keyword>